<dbReference type="Gene3D" id="3.20.20.80">
    <property type="entry name" value="Glycosidases"/>
    <property type="match status" value="1"/>
</dbReference>
<dbReference type="SUPFAM" id="SSF51011">
    <property type="entry name" value="Glycosyl hydrolase domain"/>
    <property type="match status" value="1"/>
</dbReference>
<gene>
    <name evidence="6" type="ORF">SAMN02745121_01766</name>
</gene>
<dbReference type="SUPFAM" id="SSF51445">
    <property type="entry name" value="(Trans)glycosidases"/>
    <property type="match status" value="1"/>
</dbReference>
<dbReference type="GO" id="GO:0004135">
    <property type="term" value="F:amylo-alpha-1,6-glucosidase activity"/>
    <property type="evidence" value="ECO:0007669"/>
    <property type="project" value="InterPro"/>
</dbReference>
<dbReference type="InterPro" id="IPR013783">
    <property type="entry name" value="Ig-like_fold"/>
</dbReference>
<dbReference type="InterPro" id="IPR017853">
    <property type="entry name" value="GH"/>
</dbReference>
<proteinExistence type="inferred from homology"/>
<dbReference type="SMART" id="SM00642">
    <property type="entry name" value="Aamy"/>
    <property type="match status" value="1"/>
</dbReference>
<dbReference type="InterPro" id="IPR006047">
    <property type="entry name" value="GH13_cat_dom"/>
</dbReference>
<dbReference type="NCBIfam" id="TIGR02100">
    <property type="entry name" value="glgX_debranch"/>
    <property type="match status" value="1"/>
</dbReference>
<dbReference type="SUPFAM" id="SSF81296">
    <property type="entry name" value="E set domains"/>
    <property type="match status" value="1"/>
</dbReference>
<dbReference type="PANTHER" id="PTHR43002">
    <property type="entry name" value="GLYCOGEN DEBRANCHING ENZYME"/>
    <property type="match status" value="1"/>
</dbReference>
<dbReference type="FunFam" id="3.20.20.80:FF:000054">
    <property type="entry name" value="Glycogen debranching enzyme"/>
    <property type="match status" value="1"/>
</dbReference>
<evidence type="ECO:0000256" key="3">
    <source>
        <dbReference type="ARBA" id="ARBA00022946"/>
    </source>
</evidence>
<accession>A0A1I1VPD6</accession>
<reference evidence="7" key="1">
    <citation type="submission" date="2016-10" db="EMBL/GenBank/DDBJ databases">
        <authorList>
            <person name="Varghese N."/>
            <person name="Submissions S."/>
        </authorList>
    </citation>
    <scope>NUCLEOTIDE SEQUENCE [LARGE SCALE GENOMIC DNA]</scope>
    <source>
        <strain evidence="7">ATCC 25963</strain>
    </source>
</reference>
<dbReference type="Gene3D" id="2.60.40.10">
    <property type="entry name" value="Immunoglobulins"/>
    <property type="match status" value="1"/>
</dbReference>
<comment type="similarity">
    <text evidence="1">Belongs to the glycosyl hydrolase 13 family.</text>
</comment>
<dbReference type="InterPro" id="IPR011837">
    <property type="entry name" value="Glycogen_debranch_GlgX"/>
</dbReference>
<dbReference type="Proteomes" id="UP000199400">
    <property type="component" value="Unassembled WGS sequence"/>
</dbReference>
<evidence type="ECO:0000313" key="6">
    <source>
        <dbReference type="EMBL" id="SFD83938.1"/>
    </source>
</evidence>
<feature type="domain" description="Glycosyl hydrolase family 13 catalytic" evidence="5">
    <location>
        <begin position="159"/>
        <end position="564"/>
    </location>
</feature>
<dbReference type="InterPro" id="IPR014756">
    <property type="entry name" value="Ig_E-set"/>
</dbReference>
<evidence type="ECO:0000259" key="5">
    <source>
        <dbReference type="SMART" id="SM00642"/>
    </source>
</evidence>
<dbReference type="OrthoDB" id="9760647at2"/>
<name>A0A1I1VPD6_9BACT</name>
<dbReference type="CDD" id="cd11326">
    <property type="entry name" value="AmyAc_Glg_debranch"/>
    <property type="match status" value="1"/>
</dbReference>
<keyword evidence="7" id="KW-1185">Reference proteome</keyword>
<evidence type="ECO:0000256" key="4">
    <source>
        <dbReference type="ARBA" id="ARBA00023295"/>
    </source>
</evidence>
<organism evidence="6 7">
    <name type="scientific">Nannocystis exedens</name>
    <dbReference type="NCBI Taxonomy" id="54"/>
    <lineage>
        <taxon>Bacteria</taxon>
        <taxon>Pseudomonadati</taxon>
        <taxon>Myxococcota</taxon>
        <taxon>Polyangia</taxon>
        <taxon>Nannocystales</taxon>
        <taxon>Nannocystaceae</taxon>
        <taxon>Nannocystis</taxon>
    </lineage>
</organism>
<dbReference type="InterPro" id="IPR044505">
    <property type="entry name" value="GlgX_Isoamylase_N_E_set"/>
</dbReference>
<keyword evidence="3" id="KW-0809">Transit peptide</keyword>
<dbReference type="STRING" id="54.SAMN02745121_01766"/>
<evidence type="ECO:0000256" key="2">
    <source>
        <dbReference type="ARBA" id="ARBA00022801"/>
    </source>
</evidence>
<evidence type="ECO:0000256" key="1">
    <source>
        <dbReference type="ARBA" id="ARBA00008061"/>
    </source>
</evidence>
<evidence type="ECO:0000313" key="7">
    <source>
        <dbReference type="Proteomes" id="UP000199400"/>
    </source>
</evidence>
<sequence length="709" mass="80021">MRIKPGNAYPLGATWDGRTGTNFALYSEHATRVELVLLDADGGERRVPLRERTAFVWHAFVEGVGPGQRYGYHVDGPWAPEEGLRFNPRNLLTDPYAKAFSGVTRWERGAFSYDIASDSPDRDLIANPSESWGVPLGVVIDPGFDWQDDCAPHIPLHKTILYETHVKGLTMRHPEVPPELRGTYLGVASPPIVRHLTELGVTAVELLPVHQFVDDKFLLDRGLRNYWGYNTIGFFAPDVRYRSGERVAAEVQQFKEMVRALHRAGIEVILDVVYNHTAEGNHLGPTFSFRGIDNPTYYRLVPDNPRYYYDYTGTGNSLNVRHPQTLQLIMDSLRYWILEMHVDGFRFDLAATLARGLYEVDQLSSFFTIIHQDPVISQVKLIAEPWDLGEGGYQVGNFPVRWAEWNGKYRDTMRSFWRGDGGVAGDLGYRLSGSSDLYQNDGRGPYMSVNFVTAHDGFTLADLVAYDHKHNEANGEDNRDGCDNNLSWNCGVEGPTDDPEVLALRRRQQRNFLATLLLSQGTPMIAGGDEIGRTQGGNNNAYCQDNAISWYDWELDDERRALLRFVQRTIRVYREHPALQRSKFFKGRKIRGGDVRDIMWLRPDGEQLSDDDWQDPTTQSLGMFLAGRGVDDVDDEGEPIRDDDLLLVLNGSQNPVEFVLPPLHAAWERLIDTSDDDARGQVAGGARIELPPKALVLFRGVAPDMNHAT</sequence>
<protein>
    <submittedName>
        <fullName evidence="6">Isoamylase</fullName>
    </submittedName>
</protein>
<dbReference type="Gene3D" id="2.60.40.1180">
    <property type="entry name" value="Golgi alpha-mannosidase II"/>
    <property type="match status" value="1"/>
</dbReference>
<keyword evidence="2" id="KW-0378">Hydrolase</keyword>
<dbReference type="CDD" id="cd02856">
    <property type="entry name" value="E_set_GDE_Isoamylase_N"/>
    <property type="match status" value="1"/>
</dbReference>
<dbReference type="EMBL" id="FOMX01000005">
    <property type="protein sequence ID" value="SFD83938.1"/>
    <property type="molecule type" value="Genomic_DNA"/>
</dbReference>
<dbReference type="GO" id="GO:0005980">
    <property type="term" value="P:glycogen catabolic process"/>
    <property type="evidence" value="ECO:0007669"/>
    <property type="project" value="InterPro"/>
</dbReference>
<dbReference type="AlphaFoldDB" id="A0A1I1VPD6"/>
<dbReference type="InterPro" id="IPR013780">
    <property type="entry name" value="Glyco_hydro_b"/>
</dbReference>
<dbReference type="InterPro" id="IPR004193">
    <property type="entry name" value="Glyco_hydro_13_N"/>
</dbReference>
<dbReference type="RefSeq" id="WP_096330576.1">
    <property type="nucleotide sequence ID" value="NZ_FOMX01000005.1"/>
</dbReference>
<keyword evidence="4" id="KW-0326">Glycosidase</keyword>
<dbReference type="Pfam" id="PF02922">
    <property type="entry name" value="CBM_48"/>
    <property type="match status" value="1"/>
</dbReference>